<comment type="caution">
    <text evidence="2">The sequence shown here is derived from an EMBL/GenBank/DDBJ whole genome shotgun (WGS) entry which is preliminary data.</text>
</comment>
<sequence>MFKNVPKSEITIIGKDGDVRHTTKAIMGDPIVIPDQSVSIFAGDEIRRLIPSGAEETFEVLDPIFYQSHGRIPAHYQVKIRRKGMLPQGTGGNYTIHVTGSNSRVNVNSSDNSHNVVVDHSVFGNVRTAIESGVSNEADRTALLALVSTMEAASGDRNSYLKAYQNFIAAAANHVTVIAPFLAGLAALLGG</sequence>
<keyword evidence="3" id="KW-1185">Reference proteome</keyword>
<keyword evidence="1" id="KW-0472">Membrane</keyword>
<reference evidence="2 3" key="1">
    <citation type="submission" date="2020-07" db="EMBL/GenBank/DDBJ databases">
        <title>Definition of the novel symbiovar canariense within Mesorhizobium novociceri, a new species of genus Mesorhizobium nodulating Cicer canariense in the Caldera de Taburiente National Park (La Palma, Canary Islands).</title>
        <authorList>
            <person name="Leon-Barrios M."/>
            <person name="Perez-Yepez J."/>
            <person name="Flores-Felix J.D."/>
            <person name="Ramirez-Baena M.H."/>
            <person name="Pulido-Suarez L."/>
            <person name="Igual J.M."/>
            <person name="Velazquez E."/>
            <person name="Peix A."/>
        </authorList>
    </citation>
    <scope>NUCLEOTIDE SEQUENCE [LARGE SCALE GENOMIC DNA]</scope>
    <source>
        <strain evidence="2 3">CCANP35</strain>
    </source>
</reference>
<evidence type="ECO:0000313" key="2">
    <source>
        <dbReference type="EMBL" id="MBA1139497.1"/>
    </source>
</evidence>
<gene>
    <name evidence="2" type="ORF">H0241_04410</name>
</gene>
<keyword evidence="1" id="KW-0812">Transmembrane</keyword>
<keyword evidence="1" id="KW-1133">Transmembrane helix</keyword>
<feature type="transmembrane region" description="Helical" evidence="1">
    <location>
        <begin position="167"/>
        <end position="189"/>
    </location>
</feature>
<organism evidence="2 3">
    <name type="scientific">Mesorhizobium neociceri</name>
    <dbReference type="NCBI Taxonomy" id="1307853"/>
    <lineage>
        <taxon>Bacteria</taxon>
        <taxon>Pseudomonadati</taxon>
        <taxon>Pseudomonadota</taxon>
        <taxon>Alphaproteobacteria</taxon>
        <taxon>Hyphomicrobiales</taxon>
        <taxon>Phyllobacteriaceae</taxon>
        <taxon>Mesorhizobium</taxon>
    </lineage>
</organism>
<name>A0A838B0H0_9HYPH</name>
<evidence type="ECO:0000256" key="1">
    <source>
        <dbReference type="SAM" id="Phobius"/>
    </source>
</evidence>
<dbReference type="Proteomes" id="UP000558284">
    <property type="component" value="Unassembled WGS sequence"/>
</dbReference>
<evidence type="ECO:0000313" key="3">
    <source>
        <dbReference type="Proteomes" id="UP000558284"/>
    </source>
</evidence>
<accession>A0A838B0H0</accession>
<dbReference type="AlphaFoldDB" id="A0A838B0H0"/>
<proteinExistence type="predicted"/>
<dbReference type="RefSeq" id="WP_181056206.1">
    <property type="nucleotide sequence ID" value="NZ_JACDTY010000002.1"/>
</dbReference>
<dbReference type="EMBL" id="JACDTY010000002">
    <property type="protein sequence ID" value="MBA1139497.1"/>
    <property type="molecule type" value="Genomic_DNA"/>
</dbReference>
<protein>
    <submittedName>
        <fullName evidence="2">Uncharacterized protein</fullName>
    </submittedName>
</protein>